<evidence type="ECO:0000256" key="9">
    <source>
        <dbReference type="ARBA" id="ARBA00040345"/>
    </source>
</evidence>
<dbReference type="EMBL" id="QUBR01000001">
    <property type="protein sequence ID" value="REK72444.1"/>
    <property type="molecule type" value="Genomic_DNA"/>
</dbReference>
<evidence type="ECO:0000256" key="4">
    <source>
        <dbReference type="ARBA" id="ARBA00022679"/>
    </source>
</evidence>
<evidence type="ECO:0000256" key="5">
    <source>
        <dbReference type="ARBA" id="ARBA00023136"/>
    </source>
</evidence>
<accession>A0A371P909</accession>
<name>A0A371P909_9ACTN</name>
<evidence type="ECO:0000313" key="12">
    <source>
        <dbReference type="Proteomes" id="UP000265581"/>
    </source>
</evidence>
<dbReference type="RefSeq" id="WP_119702559.1">
    <property type="nucleotide sequence ID" value="NZ_JBHSOI010000001.1"/>
</dbReference>
<comment type="subcellular location">
    <subcellularLocation>
        <location evidence="1">Cell membrane</location>
    </subcellularLocation>
</comment>
<comment type="similarity">
    <text evidence="8">Belongs to the glycosyltransferase 2 family. CrtQ subfamily.</text>
</comment>
<dbReference type="SUPFAM" id="SSF53448">
    <property type="entry name" value="Nucleotide-diphospho-sugar transferases"/>
    <property type="match status" value="1"/>
</dbReference>
<evidence type="ECO:0000259" key="10">
    <source>
        <dbReference type="Pfam" id="PF00535"/>
    </source>
</evidence>
<keyword evidence="3" id="KW-0328">Glycosyltransferase</keyword>
<comment type="function">
    <text evidence="6">Catalyzes the glycosylation of 4,4'-diaponeurosporenoate, i.e. the esterification of glucose at the C1'' position with the carboxyl group of 4,4'-diaponeurosporenic acid, to form glycosyl-4,4'-diaponeurosporenoate. This is a step in the biosynthesis of staphyloxanthin, an orange pigment present in most staphylococci strains.</text>
</comment>
<protein>
    <recommendedName>
        <fullName evidence="9">4,4'-diaponeurosporenoate glycosyltransferase</fullName>
    </recommendedName>
</protein>
<comment type="caution">
    <text evidence="11">The sequence shown here is derived from an EMBL/GenBank/DDBJ whole genome shotgun (WGS) entry which is preliminary data.</text>
</comment>
<evidence type="ECO:0000256" key="7">
    <source>
        <dbReference type="ARBA" id="ARBA00037904"/>
    </source>
</evidence>
<keyword evidence="5" id="KW-0472">Membrane</keyword>
<dbReference type="PANTHER" id="PTHR43646:SF2">
    <property type="entry name" value="GLYCOSYLTRANSFERASE 2-LIKE DOMAIN-CONTAINING PROTEIN"/>
    <property type="match status" value="1"/>
</dbReference>
<dbReference type="GO" id="GO:0016757">
    <property type="term" value="F:glycosyltransferase activity"/>
    <property type="evidence" value="ECO:0007669"/>
    <property type="project" value="UniProtKB-KW"/>
</dbReference>
<evidence type="ECO:0000256" key="6">
    <source>
        <dbReference type="ARBA" id="ARBA00037281"/>
    </source>
</evidence>
<evidence type="ECO:0000313" key="11">
    <source>
        <dbReference type="EMBL" id="REK72444.1"/>
    </source>
</evidence>
<dbReference type="PANTHER" id="PTHR43646">
    <property type="entry name" value="GLYCOSYLTRANSFERASE"/>
    <property type="match status" value="1"/>
</dbReference>
<dbReference type="AlphaFoldDB" id="A0A371P909"/>
<keyword evidence="2" id="KW-1003">Cell membrane</keyword>
<evidence type="ECO:0000256" key="8">
    <source>
        <dbReference type="ARBA" id="ARBA00038120"/>
    </source>
</evidence>
<dbReference type="GO" id="GO:0005886">
    <property type="term" value="C:plasma membrane"/>
    <property type="evidence" value="ECO:0007669"/>
    <property type="project" value="UniProtKB-SubCell"/>
</dbReference>
<proteinExistence type="inferred from homology"/>
<dbReference type="InterPro" id="IPR029044">
    <property type="entry name" value="Nucleotide-diphossugar_trans"/>
</dbReference>
<feature type="domain" description="Glycosyltransferase 2-like" evidence="10">
    <location>
        <begin position="17"/>
        <end position="134"/>
    </location>
</feature>
<dbReference type="InterPro" id="IPR001173">
    <property type="entry name" value="Glyco_trans_2-like"/>
</dbReference>
<dbReference type="Pfam" id="PF00535">
    <property type="entry name" value="Glycos_transf_2"/>
    <property type="match status" value="1"/>
</dbReference>
<gene>
    <name evidence="11" type="ORF">DX116_02095</name>
</gene>
<evidence type="ECO:0000256" key="2">
    <source>
        <dbReference type="ARBA" id="ARBA00022475"/>
    </source>
</evidence>
<evidence type="ECO:0000256" key="3">
    <source>
        <dbReference type="ARBA" id="ARBA00022676"/>
    </source>
</evidence>
<reference evidence="11 12" key="1">
    <citation type="submission" date="2018-08" db="EMBL/GenBank/DDBJ databases">
        <title>Aeromicrobium sp. M2KJ-4, whole genome shotgun sequence.</title>
        <authorList>
            <person name="Tuo L."/>
        </authorList>
    </citation>
    <scope>NUCLEOTIDE SEQUENCE [LARGE SCALE GENOMIC DNA]</scope>
    <source>
        <strain evidence="11 12">M2KJ-4</strain>
    </source>
</reference>
<comment type="pathway">
    <text evidence="7">Carotenoid biosynthesis; staphyloxanthin biosynthesis; staphyloxanthin from farnesyl diphosphate: step 4/5.</text>
</comment>
<keyword evidence="12" id="KW-1185">Reference proteome</keyword>
<keyword evidence="4 11" id="KW-0808">Transferase</keyword>
<sequence>MPDRGAGAADEVDRVVVVVPARDERATVAEAVRAVLESAAVVRPRVRVDVVVVADGCRDDTAAQARSAGAAVVEIAAANVGAARRVGCRWALRRTDDPRRLWIATTDADSLVPPGWLAAHLDASRRSDAFLGTIELLGADRDRHLAWAAEYASLAGRGSHEHVHGASLGVRASAYLAVGGFHELTAHEDRDLVDRLVATGVEPVRDGRVPVLTSARHDSRVVEGVGPDLAASVAAARSRSACMKSAPSGM</sequence>
<dbReference type="OrthoDB" id="9777873at2"/>
<organism evidence="11 12">
    <name type="scientific">Aeromicrobium endophyticum</name>
    <dbReference type="NCBI Taxonomy" id="2292704"/>
    <lineage>
        <taxon>Bacteria</taxon>
        <taxon>Bacillati</taxon>
        <taxon>Actinomycetota</taxon>
        <taxon>Actinomycetes</taxon>
        <taxon>Propionibacteriales</taxon>
        <taxon>Nocardioidaceae</taxon>
        <taxon>Aeromicrobium</taxon>
    </lineage>
</organism>
<evidence type="ECO:0000256" key="1">
    <source>
        <dbReference type="ARBA" id="ARBA00004236"/>
    </source>
</evidence>
<dbReference type="Proteomes" id="UP000265581">
    <property type="component" value="Unassembled WGS sequence"/>
</dbReference>
<dbReference type="Gene3D" id="3.90.550.10">
    <property type="entry name" value="Spore Coat Polysaccharide Biosynthesis Protein SpsA, Chain A"/>
    <property type="match status" value="1"/>
</dbReference>